<reference evidence="1" key="1">
    <citation type="submission" date="2020-06" db="EMBL/GenBank/DDBJ databases">
        <title>WGS assembly of Ceratodon purpureus strain R40.</title>
        <authorList>
            <person name="Carey S.B."/>
            <person name="Jenkins J."/>
            <person name="Shu S."/>
            <person name="Lovell J.T."/>
            <person name="Sreedasyam A."/>
            <person name="Maumus F."/>
            <person name="Tiley G.P."/>
            <person name="Fernandez-Pozo N."/>
            <person name="Barry K."/>
            <person name="Chen C."/>
            <person name="Wang M."/>
            <person name="Lipzen A."/>
            <person name="Daum C."/>
            <person name="Saski C.A."/>
            <person name="Payton A.C."/>
            <person name="Mcbreen J.C."/>
            <person name="Conrad R.E."/>
            <person name="Kollar L.M."/>
            <person name="Olsson S."/>
            <person name="Huttunen S."/>
            <person name="Landis J.B."/>
            <person name="Wickett N.J."/>
            <person name="Johnson M.G."/>
            <person name="Rensing S.A."/>
            <person name="Grimwood J."/>
            <person name="Schmutz J."/>
            <person name="Mcdaniel S.F."/>
        </authorList>
    </citation>
    <scope>NUCLEOTIDE SEQUENCE</scope>
    <source>
        <strain evidence="1">R40</strain>
    </source>
</reference>
<gene>
    <name evidence="1" type="ORF">KC19_1G114200</name>
</gene>
<dbReference type="EMBL" id="CM026421">
    <property type="protein sequence ID" value="KAG0590618.1"/>
    <property type="molecule type" value="Genomic_DNA"/>
</dbReference>
<sequence length="73" mass="8245">MCRLADVFTCLSRTSTSRSLRRGYKVQARISSLKKAIEMLDTDDVHCGFDIEQEIGQKSTYTIITESTPGTKR</sequence>
<dbReference type="AlphaFoldDB" id="A0A8T0J6U3"/>
<accession>A0A8T0J6U3</accession>
<comment type="caution">
    <text evidence="1">The sequence shown here is derived from an EMBL/GenBank/DDBJ whole genome shotgun (WGS) entry which is preliminary data.</text>
</comment>
<evidence type="ECO:0000313" key="2">
    <source>
        <dbReference type="Proteomes" id="UP000822688"/>
    </source>
</evidence>
<evidence type="ECO:0000313" key="1">
    <source>
        <dbReference type="EMBL" id="KAG0590618.1"/>
    </source>
</evidence>
<dbReference type="Proteomes" id="UP000822688">
    <property type="component" value="Chromosome 1"/>
</dbReference>
<protein>
    <submittedName>
        <fullName evidence="1">Uncharacterized protein</fullName>
    </submittedName>
</protein>
<keyword evidence="2" id="KW-1185">Reference proteome</keyword>
<organism evidence="1 2">
    <name type="scientific">Ceratodon purpureus</name>
    <name type="common">Fire moss</name>
    <name type="synonym">Dicranum purpureum</name>
    <dbReference type="NCBI Taxonomy" id="3225"/>
    <lineage>
        <taxon>Eukaryota</taxon>
        <taxon>Viridiplantae</taxon>
        <taxon>Streptophyta</taxon>
        <taxon>Embryophyta</taxon>
        <taxon>Bryophyta</taxon>
        <taxon>Bryophytina</taxon>
        <taxon>Bryopsida</taxon>
        <taxon>Dicranidae</taxon>
        <taxon>Pseudoditrichales</taxon>
        <taxon>Ditrichaceae</taxon>
        <taxon>Ceratodon</taxon>
    </lineage>
</organism>
<proteinExistence type="predicted"/>
<name>A0A8T0J6U3_CERPU</name>